<evidence type="ECO:0000313" key="5">
    <source>
        <dbReference type="Proteomes" id="UP000323502"/>
    </source>
</evidence>
<dbReference type="EMBL" id="FNBI01000002">
    <property type="protein sequence ID" value="SDF08699.1"/>
    <property type="molecule type" value="Genomic_DNA"/>
</dbReference>
<feature type="transmembrane region" description="Helical" evidence="1">
    <location>
        <begin position="12"/>
        <end position="33"/>
    </location>
</feature>
<dbReference type="RefSeq" id="WP_149681606.1">
    <property type="nucleotide sequence ID" value="NZ_FNBI01000002.1"/>
</dbReference>
<organism evidence="4 5">
    <name type="scientific">Sphingomonas carotinifaciens</name>
    <dbReference type="NCBI Taxonomy" id="1166323"/>
    <lineage>
        <taxon>Bacteria</taxon>
        <taxon>Pseudomonadati</taxon>
        <taxon>Pseudomonadota</taxon>
        <taxon>Alphaproteobacteria</taxon>
        <taxon>Sphingomonadales</taxon>
        <taxon>Sphingomonadaceae</taxon>
        <taxon>Sphingomonas</taxon>
    </lineage>
</organism>
<dbReference type="InterPro" id="IPR012495">
    <property type="entry name" value="TadE-like_dom"/>
</dbReference>
<dbReference type="OrthoDB" id="7546969at2"/>
<keyword evidence="1" id="KW-0472">Membrane</keyword>
<evidence type="ECO:0000256" key="1">
    <source>
        <dbReference type="SAM" id="Phobius"/>
    </source>
</evidence>
<reference evidence="4 5" key="1">
    <citation type="submission" date="2016-10" db="EMBL/GenBank/DDBJ databases">
        <authorList>
            <person name="Varghese N."/>
            <person name="Submissions S."/>
        </authorList>
    </citation>
    <scope>NUCLEOTIDE SEQUENCE [LARGE SCALE GENOMIC DNA]</scope>
    <source>
        <strain evidence="4 5">S7-754</strain>
    </source>
</reference>
<reference evidence="3 6" key="2">
    <citation type="submission" date="2019-12" db="EMBL/GenBank/DDBJ databases">
        <authorList>
            <person name="Zheng J."/>
        </authorList>
    </citation>
    <scope>NUCLEOTIDE SEQUENCE [LARGE SCALE GENOMIC DNA]</scope>
    <source>
        <strain evidence="3 6">DSM 27347</strain>
    </source>
</reference>
<evidence type="ECO:0000313" key="3">
    <source>
        <dbReference type="EMBL" id="MWC44355.1"/>
    </source>
</evidence>
<dbReference type="Pfam" id="PF07811">
    <property type="entry name" value="TadE"/>
    <property type="match status" value="1"/>
</dbReference>
<dbReference type="AlphaFoldDB" id="A0A1G7I8L8"/>
<evidence type="ECO:0000313" key="6">
    <source>
        <dbReference type="Proteomes" id="UP000436801"/>
    </source>
</evidence>
<dbReference type="Proteomes" id="UP000323502">
    <property type="component" value="Unassembled WGS sequence"/>
</dbReference>
<proteinExistence type="predicted"/>
<accession>A0A1G7I8L8</accession>
<evidence type="ECO:0000313" key="4">
    <source>
        <dbReference type="EMBL" id="SDF08699.1"/>
    </source>
</evidence>
<keyword evidence="1" id="KW-0812">Transmembrane</keyword>
<evidence type="ECO:0000259" key="2">
    <source>
        <dbReference type="Pfam" id="PF07811"/>
    </source>
</evidence>
<sequence>MTLGRDRRGVALIEFAFTFPILLLLFLGGYQLADAVACQRKVGLADRTIVDLASTPKTLTKADLQTILESSTAMLAPYSRGGATVRVLQIVFDAAGTPSIDWSRAINTTPRTAISTDDIPARLRVANTALIMGEVTYAYDPGVAYRSVGKLNFSDRFFMNPRNSNMVVCNDCR</sequence>
<protein>
    <submittedName>
        <fullName evidence="4">Flp pilus assembly protein TadG</fullName>
    </submittedName>
</protein>
<dbReference type="EMBL" id="WSUT01000005">
    <property type="protein sequence ID" value="MWC44355.1"/>
    <property type="molecule type" value="Genomic_DNA"/>
</dbReference>
<dbReference type="Proteomes" id="UP000436801">
    <property type="component" value="Unassembled WGS sequence"/>
</dbReference>
<name>A0A1G7I8L8_9SPHN</name>
<feature type="domain" description="TadE-like" evidence="2">
    <location>
        <begin position="9"/>
        <end position="34"/>
    </location>
</feature>
<keyword evidence="1" id="KW-1133">Transmembrane helix</keyword>
<gene>
    <name evidence="3" type="ORF">GQR91_11930</name>
    <name evidence="4" type="ORF">SAMN05216557_102144</name>
</gene>
<keyword evidence="5" id="KW-1185">Reference proteome</keyword>